<dbReference type="AlphaFoldDB" id="A0A0P6X6I2"/>
<keyword evidence="3 7" id="KW-0812">Transmembrane</keyword>
<keyword evidence="4 8" id="KW-1133">Transmembrane helix</keyword>
<dbReference type="OrthoDB" id="159162at2"/>
<dbReference type="InterPro" id="IPR001750">
    <property type="entry name" value="ND/Mrp_TM"/>
</dbReference>
<feature type="transmembrane region" description="Helical" evidence="8">
    <location>
        <begin position="307"/>
        <end position="331"/>
    </location>
</feature>
<feature type="transmembrane region" description="Helical" evidence="8">
    <location>
        <begin position="431"/>
        <end position="457"/>
    </location>
</feature>
<comment type="subcellular location">
    <subcellularLocation>
        <location evidence="1">Cell membrane</location>
        <topology evidence="1">Multi-pass membrane protein</topology>
    </subcellularLocation>
    <subcellularLocation>
        <location evidence="7">Membrane</location>
        <topology evidence="7">Multi-pass membrane protein</topology>
    </subcellularLocation>
</comment>
<dbReference type="PATRIC" id="fig|360411.5.peg.3130"/>
<dbReference type="PANTHER" id="PTHR42682:SF4">
    <property type="entry name" value="NADH-UBIQUINONE_PLASTOQUINONE"/>
    <property type="match status" value="1"/>
</dbReference>
<feature type="transmembrane region" description="Helical" evidence="8">
    <location>
        <begin position="187"/>
        <end position="212"/>
    </location>
</feature>
<feature type="transmembrane region" description="Helical" evidence="8">
    <location>
        <begin position="104"/>
        <end position="121"/>
    </location>
</feature>
<dbReference type="STRING" id="360411.AC812_07810"/>
<name>A0A0P6X6I2_9CHLR</name>
<feature type="transmembrane region" description="Helical" evidence="8">
    <location>
        <begin position="254"/>
        <end position="276"/>
    </location>
</feature>
<dbReference type="GO" id="GO:0016491">
    <property type="term" value="F:oxidoreductase activity"/>
    <property type="evidence" value="ECO:0007669"/>
    <property type="project" value="UniProtKB-KW"/>
</dbReference>
<feature type="transmembrane region" description="Helical" evidence="8">
    <location>
        <begin position="157"/>
        <end position="175"/>
    </location>
</feature>
<feature type="transmembrane region" description="Helical" evidence="8">
    <location>
        <begin position="283"/>
        <end position="301"/>
    </location>
</feature>
<feature type="transmembrane region" description="Helical" evidence="8">
    <location>
        <begin position="352"/>
        <end position="370"/>
    </location>
</feature>
<evidence type="ECO:0000256" key="4">
    <source>
        <dbReference type="ARBA" id="ARBA00022989"/>
    </source>
</evidence>
<reference evidence="10 11" key="1">
    <citation type="submission" date="2015-07" db="EMBL/GenBank/DDBJ databases">
        <title>Draft genome of Bellilinea caldifistulae DSM 17877.</title>
        <authorList>
            <person name="Hemp J."/>
            <person name="Ward L.M."/>
            <person name="Pace L.A."/>
            <person name="Fischer W.W."/>
        </authorList>
    </citation>
    <scope>NUCLEOTIDE SEQUENCE [LARGE SCALE GENOMIC DNA]</scope>
    <source>
        <strain evidence="10 11">GOMI-1</strain>
    </source>
</reference>
<evidence type="ECO:0000256" key="3">
    <source>
        <dbReference type="ARBA" id="ARBA00022692"/>
    </source>
</evidence>
<feature type="domain" description="NADH:quinone oxidoreductase/Mrp antiporter transmembrane" evidence="9">
    <location>
        <begin position="193"/>
        <end position="389"/>
    </location>
</feature>
<evidence type="ECO:0000259" key="9">
    <source>
        <dbReference type="Pfam" id="PF00361"/>
    </source>
</evidence>
<gene>
    <name evidence="10" type="ORF">AC812_07810</name>
</gene>
<dbReference type="Proteomes" id="UP000050514">
    <property type="component" value="Unassembled WGS sequence"/>
</dbReference>
<evidence type="ECO:0000256" key="8">
    <source>
        <dbReference type="SAM" id="Phobius"/>
    </source>
</evidence>
<feature type="transmembrane region" description="Helical" evidence="8">
    <location>
        <begin position="26"/>
        <end position="48"/>
    </location>
</feature>
<evidence type="ECO:0000256" key="2">
    <source>
        <dbReference type="ARBA" id="ARBA00022475"/>
    </source>
</evidence>
<sequence length="467" mass="50809">MSAPILWIVIPLVAGMTLWLLRRRRWLAGGIAAGLSAFLAGLAAALPIGEVIRLGGLQIELAESLFILGRSFNLTNNERPLLVVIFTACAVWFGGGLILRQHRFFAPFGLMVVSALIGALAVQPFLYAALLVELAVLLSIPLLVPPGEPVQSGVQRFLIFQTLGMPFILLAGWVFGSGDIAQFDPAILPRAAVILGLGFALWLGVFPFYFWVPQLTNQTHPYSAGFVLSLLPVSTLMLGLDFISQIGWLRASSGMFLIIQLAGMLMIITAGIWAAFQDEISRLFGYAVIFESGYALLSIGVNTLPGYMIFAAGLLPRLLGLFVLATALSVLKNHDQPTDFDHLQGIFQRFPVAVIGLVLALFSMSGIPLLAGFPVRLEALELFASQQPLLIGWVLLGNLGFLIGVVRVLLHVVRLADQPEQRLENWKERGILLIGLLFLFLFGLMPGVFYQSVIFILRVAPALLAAR</sequence>
<dbReference type="PANTHER" id="PTHR42682">
    <property type="entry name" value="HYDROGENASE-4 COMPONENT F"/>
    <property type="match status" value="1"/>
</dbReference>
<feature type="transmembrane region" description="Helical" evidence="8">
    <location>
        <begin position="81"/>
        <end position="99"/>
    </location>
</feature>
<evidence type="ECO:0000256" key="7">
    <source>
        <dbReference type="RuleBase" id="RU000320"/>
    </source>
</evidence>
<evidence type="ECO:0000313" key="10">
    <source>
        <dbReference type="EMBL" id="KPL75871.1"/>
    </source>
</evidence>
<organism evidence="10 11">
    <name type="scientific">Bellilinea caldifistulae</name>
    <dbReference type="NCBI Taxonomy" id="360411"/>
    <lineage>
        <taxon>Bacteria</taxon>
        <taxon>Bacillati</taxon>
        <taxon>Chloroflexota</taxon>
        <taxon>Anaerolineae</taxon>
        <taxon>Anaerolineales</taxon>
        <taxon>Anaerolineaceae</taxon>
        <taxon>Bellilinea</taxon>
    </lineage>
</organism>
<keyword evidence="5" id="KW-0560">Oxidoreductase</keyword>
<feature type="transmembrane region" description="Helical" evidence="8">
    <location>
        <begin position="390"/>
        <end position="410"/>
    </location>
</feature>
<feature type="transmembrane region" description="Helical" evidence="8">
    <location>
        <begin position="224"/>
        <end position="248"/>
    </location>
</feature>
<dbReference type="InterPro" id="IPR052175">
    <property type="entry name" value="ComplexI-like_HydComp"/>
</dbReference>
<comment type="caution">
    <text evidence="10">The sequence shown here is derived from an EMBL/GenBank/DDBJ whole genome shotgun (WGS) entry which is preliminary data.</text>
</comment>
<protein>
    <recommendedName>
        <fullName evidence="9">NADH:quinone oxidoreductase/Mrp antiporter transmembrane domain-containing protein</fullName>
    </recommendedName>
</protein>
<feature type="transmembrane region" description="Helical" evidence="8">
    <location>
        <begin position="127"/>
        <end position="145"/>
    </location>
</feature>
<evidence type="ECO:0000256" key="6">
    <source>
        <dbReference type="ARBA" id="ARBA00023136"/>
    </source>
</evidence>
<accession>A0A0P6X6I2</accession>
<keyword evidence="6 8" id="KW-0472">Membrane</keyword>
<dbReference type="Pfam" id="PF00361">
    <property type="entry name" value="Proton_antipo_M"/>
    <property type="match status" value="1"/>
</dbReference>
<evidence type="ECO:0000256" key="5">
    <source>
        <dbReference type="ARBA" id="ARBA00023002"/>
    </source>
</evidence>
<proteinExistence type="predicted"/>
<dbReference type="EMBL" id="LGHJ01000013">
    <property type="protein sequence ID" value="KPL75871.1"/>
    <property type="molecule type" value="Genomic_DNA"/>
</dbReference>
<keyword evidence="11" id="KW-1185">Reference proteome</keyword>
<evidence type="ECO:0000256" key="1">
    <source>
        <dbReference type="ARBA" id="ARBA00004651"/>
    </source>
</evidence>
<dbReference type="GO" id="GO:0005886">
    <property type="term" value="C:plasma membrane"/>
    <property type="evidence" value="ECO:0007669"/>
    <property type="project" value="UniProtKB-SubCell"/>
</dbReference>
<dbReference type="RefSeq" id="WP_061918212.1">
    <property type="nucleotide sequence ID" value="NZ_DF967971.1"/>
</dbReference>
<evidence type="ECO:0000313" key="11">
    <source>
        <dbReference type="Proteomes" id="UP000050514"/>
    </source>
</evidence>
<keyword evidence="2" id="KW-1003">Cell membrane</keyword>
<feature type="transmembrane region" description="Helical" evidence="8">
    <location>
        <begin position="6"/>
        <end position="21"/>
    </location>
</feature>